<dbReference type="InterPro" id="IPR013078">
    <property type="entry name" value="His_Pase_superF_clade-1"/>
</dbReference>
<sequence>MNKFVKIGLIFLMTILVLMTPKMANAKRVRRTHPKIVTIYLARHGQTAGNVMKLDEGWDDYPLTSHGIQVAREVGAGLHGIRFTEVACGKLVRQMDTMKNMLDYSGNGRVIVHETPLFREAGGGKYEMITWPKEDQLICNYFHVKNKAELHQRFGIHYVDQVNQAIHNLDHNASSIPRAESANQVINRMSKGIRMVAKDTNKKHGKNALVVSSADSISAYLSEYDHNLSRHDRDILSHEAIPNAGITKITYNLKTNRIHFGPLGDLSYAKKGMHYLKHHHVKPMKTMQVEYEE</sequence>
<keyword evidence="5" id="KW-1185">Reference proteome</keyword>
<keyword evidence="1" id="KW-0378">Hydrolase</keyword>
<proteinExistence type="predicted"/>
<dbReference type="GO" id="GO:0045820">
    <property type="term" value="P:negative regulation of glycolytic process"/>
    <property type="evidence" value="ECO:0007669"/>
    <property type="project" value="TreeGrafter"/>
</dbReference>
<dbReference type="Gene3D" id="3.40.50.1240">
    <property type="entry name" value="Phosphoglycerate mutase-like"/>
    <property type="match status" value="1"/>
</dbReference>
<dbReference type="SMART" id="SM00855">
    <property type="entry name" value="PGAM"/>
    <property type="match status" value="1"/>
</dbReference>
<organism evidence="4 5">
    <name type="scientific">Philodulcilactobacillus myokoensis</name>
    <dbReference type="NCBI Taxonomy" id="2929573"/>
    <lineage>
        <taxon>Bacteria</taxon>
        <taxon>Bacillati</taxon>
        <taxon>Bacillota</taxon>
        <taxon>Bacilli</taxon>
        <taxon>Lactobacillales</taxon>
        <taxon>Lactobacillaceae</taxon>
        <taxon>Philodulcilactobacillus</taxon>
    </lineage>
</organism>
<dbReference type="PANTHER" id="PTHR46517:SF1">
    <property type="entry name" value="FRUCTOSE-2,6-BISPHOSPHATASE TIGAR"/>
    <property type="match status" value="1"/>
</dbReference>
<feature type="binding site" evidence="3">
    <location>
        <begin position="43"/>
        <end position="50"/>
    </location>
    <ligand>
        <name>substrate</name>
    </ligand>
</feature>
<dbReference type="PROSITE" id="PS00175">
    <property type="entry name" value="PG_MUTASE"/>
    <property type="match status" value="1"/>
</dbReference>
<evidence type="ECO:0000256" key="3">
    <source>
        <dbReference type="PIRSR" id="PIRSR613078-2"/>
    </source>
</evidence>
<dbReference type="InterPro" id="IPR051695">
    <property type="entry name" value="Phosphoglycerate_Mutase"/>
</dbReference>
<dbReference type="CDD" id="cd07067">
    <property type="entry name" value="HP_PGM_like"/>
    <property type="match status" value="1"/>
</dbReference>
<reference evidence="4" key="2">
    <citation type="journal article" date="2023" name="PLoS ONE">
        <title>Philodulcilactobacillus myokoensis gen. nov., sp. nov., a fructophilic, acidophilic, and agar-phobic lactic acid bacterium isolated from fermented vegetable extracts.</title>
        <authorList>
            <person name="Kouya T."/>
            <person name="Ishiyama Y."/>
            <person name="Ohashi S."/>
            <person name="Kumakubo R."/>
            <person name="Yamazaki T."/>
            <person name="Otaki T."/>
        </authorList>
    </citation>
    <scope>NUCLEOTIDE SEQUENCE</scope>
    <source>
        <strain evidence="4">WR16-4</strain>
    </source>
</reference>
<dbReference type="AlphaFoldDB" id="A0A9W6EU30"/>
<name>A0A9W6EU30_9LACO</name>
<gene>
    <name evidence="4" type="ORF">WR164_15520</name>
</gene>
<dbReference type="GO" id="GO:0005829">
    <property type="term" value="C:cytosol"/>
    <property type="evidence" value="ECO:0007669"/>
    <property type="project" value="TreeGrafter"/>
</dbReference>
<dbReference type="EMBL" id="BRPL01000004">
    <property type="protein sequence ID" value="GLB47573.1"/>
    <property type="molecule type" value="Genomic_DNA"/>
</dbReference>
<evidence type="ECO:0000313" key="5">
    <source>
        <dbReference type="Proteomes" id="UP001144204"/>
    </source>
</evidence>
<dbReference type="RefSeq" id="WP_286137110.1">
    <property type="nucleotide sequence ID" value="NZ_BRPL01000004.1"/>
</dbReference>
<feature type="active site" description="Proton donor/acceptor" evidence="2">
    <location>
        <position position="120"/>
    </location>
</feature>
<feature type="active site" description="Tele-phosphohistidine intermediate" evidence="2">
    <location>
        <position position="44"/>
    </location>
</feature>
<dbReference type="GO" id="GO:0043456">
    <property type="term" value="P:regulation of pentose-phosphate shunt"/>
    <property type="evidence" value="ECO:0007669"/>
    <property type="project" value="TreeGrafter"/>
</dbReference>
<accession>A0A9W6EU30</accession>
<dbReference type="PANTHER" id="PTHR46517">
    <property type="entry name" value="FRUCTOSE-2,6-BISPHOSPHATASE TIGAR"/>
    <property type="match status" value="1"/>
</dbReference>
<dbReference type="Pfam" id="PF00300">
    <property type="entry name" value="His_Phos_1"/>
    <property type="match status" value="1"/>
</dbReference>
<dbReference type="InterPro" id="IPR001345">
    <property type="entry name" value="PG/BPGM_mutase_AS"/>
</dbReference>
<dbReference type="InterPro" id="IPR029033">
    <property type="entry name" value="His_PPase_superfam"/>
</dbReference>
<dbReference type="Proteomes" id="UP001144204">
    <property type="component" value="Unassembled WGS sequence"/>
</dbReference>
<dbReference type="SUPFAM" id="SSF53254">
    <property type="entry name" value="Phosphoglycerate mutase-like"/>
    <property type="match status" value="1"/>
</dbReference>
<evidence type="ECO:0000256" key="1">
    <source>
        <dbReference type="ARBA" id="ARBA00022801"/>
    </source>
</evidence>
<evidence type="ECO:0000313" key="4">
    <source>
        <dbReference type="EMBL" id="GLB47573.1"/>
    </source>
</evidence>
<comment type="caution">
    <text evidence="4">The sequence shown here is derived from an EMBL/GenBank/DDBJ whole genome shotgun (WGS) entry which is preliminary data.</text>
</comment>
<reference evidence="4" key="1">
    <citation type="submission" date="2022-07" db="EMBL/GenBank/DDBJ databases">
        <authorList>
            <person name="Kouya T."/>
            <person name="Ishiyama Y."/>
        </authorList>
    </citation>
    <scope>NUCLEOTIDE SEQUENCE</scope>
    <source>
        <strain evidence="4">WR16-4</strain>
    </source>
</reference>
<dbReference type="GO" id="GO:0004331">
    <property type="term" value="F:fructose-2,6-bisphosphate 2-phosphatase activity"/>
    <property type="evidence" value="ECO:0007669"/>
    <property type="project" value="TreeGrafter"/>
</dbReference>
<feature type="binding site" evidence="3">
    <location>
        <position position="93"/>
    </location>
    <ligand>
        <name>substrate</name>
    </ligand>
</feature>
<protein>
    <recommendedName>
        <fullName evidence="6">Histidine phosphatase family protein</fullName>
    </recommendedName>
</protein>
<evidence type="ECO:0000256" key="2">
    <source>
        <dbReference type="PIRSR" id="PIRSR613078-1"/>
    </source>
</evidence>
<evidence type="ECO:0008006" key="6">
    <source>
        <dbReference type="Google" id="ProtNLM"/>
    </source>
</evidence>